<evidence type="ECO:0000313" key="2">
    <source>
        <dbReference type="Proteomes" id="UP000185109"/>
    </source>
</evidence>
<proteinExistence type="predicted"/>
<accession>A0A1L5P4V6</accession>
<dbReference type="EMBL" id="CP017241">
    <property type="protein sequence ID" value="APO75178.1"/>
    <property type="molecule type" value="Genomic_DNA"/>
</dbReference>
<sequence length="53" mass="5726">MQNTNCPSARSMDACDNFAVAISGFSHFCIATAAWNIPSLPAYAFDTAIEIRL</sequence>
<organism evidence="1 2">
    <name type="scientific">Rhizobium etli 8C-3</name>
    <dbReference type="NCBI Taxonomy" id="538025"/>
    <lineage>
        <taxon>Bacteria</taxon>
        <taxon>Pseudomonadati</taxon>
        <taxon>Pseudomonadota</taxon>
        <taxon>Alphaproteobacteria</taxon>
        <taxon>Hyphomicrobiales</taxon>
        <taxon>Rhizobiaceae</taxon>
        <taxon>Rhizobium/Agrobacterium group</taxon>
        <taxon>Rhizobium</taxon>
    </lineage>
</organism>
<dbReference type="AlphaFoldDB" id="A0A1L5P4V6"/>
<reference evidence="1 2" key="1">
    <citation type="submission" date="2016-09" db="EMBL/GenBank/DDBJ databases">
        <title>The complete genome sequences of Rhizobium gallicum, symbiovars gallicum and phaseoli, symbionts associated to common bean (Phaseolus vulgaris).</title>
        <authorList>
            <person name="Bustos P."/>
            <person name="Santamaria R.I."/>
            <person name="Perez-Carrascal O.M."/>
            <person name="Juarez S."/>
            <person name="Lozano L."/>
            <person name="Martinez-Flores I."/>
            <person name="Martinez-Romero E."/>
            <person name="Cevallos M."/>
            <person name="Romero D."/>
            <person name="Davila G."/>
            <person name="Gonzalez V."/>
        </authorList>
    </citation>
    <scope>NUCLEOTIDE SEQUENCE [LARGE SCALE GENOMIC DNA]</scope>
    <source>
        <strain evidence="1 2">8C-3</strain>
    </source>
</reference>
<protein>
    <submittedName>
        <fullName evidence="1">Uncharacterized protein</fullName>
    </submittedName>
</protein>
<gene>
    <name evidence="1" type="ORF">AM571_CH02369</name>
</gene>
<name>A0A1L5P4V6_RHIET</name>
<evidence type="ECO:0000313" key="1">
    <source>
        <dbReference type="EMBL" id="APO75178.1"/>
    </source>
</evidence>
<dbReference type="Proteomes" id="UP000185109">
    <property type="component" value="Chromosome"/>
</dbReference>